<organism evidence="2 3">
    <name type="scientific">Flavobacterium limi</name>
    <dbReference type="NCBI Taxonomy" id="2045105"/>
    <lineage>
        <taxon>Bacteria</taxon>
        <taxon>Pseudomonadati</taxon>
        <taxon>Bacteroidota</taxon>
        <taxon>Flavobacteriia</taxon>
        <taxon>Flavobacteriales</taxon>
        <taxon>Flavobacteriaceae</taxon>
        <taxon>Flavobacterium</taxon>
    </lineage>
</organism>
<dbReference type="EMBL" id="BMKP01000008">
    <property type="protein sequence ID" value="GGF21329.1"/>
    <property type="molecule type" value="Genomic_DNA"/>
</dbReference>
<dbReference type="Proteomes" id="UP000655016">
    <property type="component" value="Unassembled WGS sequence"/>
</dbReference>
<protein>
    <submittedName>
        <fullName evidence="2">Uncharacterized protein</fullName>
    </submittedName>
</protein>
<reference evidence="3" key="1">
    <citation type="journal article" date="2019" name="Int. J. Syst. Evol. Microbiol.">
        <title>The Global Catalogue of Microorganisms (GCM) 10K type strain sequencing project: providing services to taxonomists for standard genome sequencing and annotation.</title>
        <authorList>
            <consortium name="The Broad Institute Genomics Platform"/>
            <consortium name="The Broad Institute Genome Sequencing Center for Infectious Disease"/>
            <person name="Wu L."/>
            <person name="Ma J."/>
        </authorList>
    </citation>
    <scope>NUCLEOTIDE SEQUENCE [LARGE SCALE GENOMIC DNA]</scope>
    <source>
        <strain evidence="3">CGMCC 1.16060</strain>
    </source>
</reference>
<name>A0ABQ1UN97_9FLAO</name>
<accession>A0ABQ1UN97</accession>
<comment type="caution">
    <text evidence="2">The sequence shown here is derived from an EMBL/GenBank/DDBJ whole genome shotgun (WGS) entry which is preliminary data.</text>
</comment>
<keyword evidence="3" id="KW-1185">Reference proteome</keyword>
<evidence type="ECO:0000256" key="1">
    <source>
        <dbReference type="SAM" id="Phobius"/>
    </source>
</evidence>
<evidence type="ECO:0000313" key="2">
    <source>
        <dbReference type="EMBL" id="GGF21329.1"/>
    </source>
</evidence>
<keyword evidence="1" id="KW-0812">Transmembrane</keyword>
<feature type="transmembrane region" description="Helical" evidence="1">
    <location>
        <begin position="119"/>
        <end position="138"/>
    </location>
</feature>
<keyword evidence="1" id="KW-1133">Transmembrane helix</keyword>
<dbReference type="RefSeq" id="WP_163395561.1">
    <property type="nucleotide sequence ID" value="NZ_BMKP01000008.1"/>
</dbReference>
<keyword evidence="1" id="KW-0472">Membrane</keyword>
<evidence type="ECO:0000313" key="3">
    <source>
        <dbReference type="Proteomes" id="UP000655016"/>
    </source>
</evidence>
<gene>
    <name evidence="2" type="ORF">GCM10011518_33140</name>
</gene>
<feature type="transmembrane region" description="Helical" evidence="1">
    <location>
        <begin position="83"/>
        <end position="107"/>
    </location>
</feature>
<feature type="transmembrane region" description="Helical" evidence="1">
    <location>
        <begin position="20"/>
        <end position="40"/>
    </location>
</feature>
<sequence length="323" mass="38450">MKRYKLYKEVKPVHCNFEELLANIVLPLVIASYISYPVLYFLGTESAIIFNAFVALTANYFHKGVKKYLPAFNNNDSVFLSSGVFWFCSFIIIFIVLLIADFGFYLLILYQKKNEFNIFHFYSWLMILFGVPLLYYILKFGQYYFAKKYQDLEFINILLAVNHDLDFFLAVDNIQFVNTLNRKSSDIKITNNIRSYSQKEFMAMKAKSRHYYANKEGYREMVQIPFHANTVLLSWFSYVENKYYAVEIPFPFEKFIEEQKKCSIDKFKVFRGRETKPLYLHLYLNGGVKFFYKDVILIDSPENKHSPINEEYKKIKFGIKRIL</sequence>
<proteinExistence type="predicted"/>